<dbReference type="InterPro" id="IPR018247">
    <property type="entry name" value="EF_Hand_1_Ca_BS"/>
</dbReference>
<keyword evidence="4" id="KW-1185">Reference proteome</keyword>
<evidence type="ECO:0000256" key="2">
    <source>
        <dbReference type="SAM" id="Phobius"/>
    </source>
</evidence>
<comment type="caution">
    <text evidence="3">The sequence shown here is derived from an EMBL/GenBank/DDBJ whole genome shotgun (WGS) entry which is preliminary data.</text>
</comment>
<evidence type="ECO:0000313" key="4">
    <source>
        <dbReference type="Proteomes" id="UP000751190"/>
    </source>
</evidence>
<dbReference type="Proteomes" id="UP000751190">
    <property type="component" value="Unassembled WGS sequence"/>
</dbReference>
<gene>
    <name evidence="3" type="ORF">KFE25_000220</name>
</gene>
<name>A0A8J5XHG0_DIALT</name>
<dbReference type="PROSITE" id="PS00018">
    <property type="entry name" value="EF_HAND_1"/>
    <property type="match status" value="1"/>
</dbReference>
<evidence type="ECO:0000313" key="3">
    <source>
        <dbReference type="EMBL" id="KAG8464052.1"/>
    </source>
</evidence>
<dbReference type="SUPFAM" id="SSF55486">
    <property type="entry name" value="Metalloproteases ('zincins'), catalytic domain"/>
    <property type="match status" value="1"/>
</dbReference>
<feature type="region of interest" description="Disordered" evidence="1">
    <location>
        <begin position="526"/>
        <end position="620"/>
    </location>
</feature>
<reference evidence="3" key="1">
    <citation type="submission" date="2021-05" db="EMBL/GenBank/DDBJ databases">
        <title>The genome of the haptophyte Pavlova lutheri (Diacronema luteri, Pavlovales) - a model for lipid biosynthesis in eukaryotic algae.</title>
        <authorList>
            <person name="Hulatt C.J."/>
            <person name="Posewitz M.C."/>
        </authorList>
    </citation>
    <scope>NUCLEOTIDE SEQUENCE</scope>
    <source>
        <strain evidence="3">NIVA-4/92</strain>
    </source>
</reference>
<feature type="compositionally biased region" description="Basic and acidic residues" evidence="1">
    <location>
        <begin position="526"/>
        <end position="546"/>
    </location>
</feature>
<protein>
    <submittedName>
        <fullName evidence="3">Uncharacterized protein</fullName>
    </submittedName>
</protein>
<keyword evidence="2" id="KW-0472">Membrane</keyword>
<sequence length="620" mass="68039">MVVPRVVPGLVQPSSGRPLRALLAALAAAPAARGWVLFPAETLQQNDVELKSITDLLTRGNVDGRPVLYRWSASADIREDRGLGGGITYAFDPELCERMLPLFSEGKDIIRFYEFVTCATIKDVVVSGLRTWSANSRNINFLDVTTLCDNETLWTKTSGTACTSLTCNHCPLAEVVITAFESKPGDHTGARVQPQVVASRPLGTNLRSSEGGSFDFVNLEFGTNLCWYVDPSFCAFFHGLEQDGLPVVAIVGMVLGIAFLCALTLTLYSLWRLLKTFVYTMLASWDTDQDGIVEMWEVLGGGRALVAGLRNALKYGTFEGATGGRKVELDDALFAVCDVFANQMPVHYVGLMLFCLIFPVLVLNDIFLPCWQCYDFEAAAVHEIGHILGFDHPDQFPQYNFVTDRTAYNCSAPWTGVSRDSAVDANSVMQAFLARNPKTCLTRDDLDGLNFLYPVCSDTMQQEPSCEKADRNIGFPRLLQAIVSAELIPLLVLLVLKFGSRLVLATREEFVERQLRSDNLKATRANKQKEALLETRRQRRTEEKSNSRPVTAFARASRSRTAPLNRAVAEGGNAAPHVPHEPNVLTLDGSRDGERGDDDVPALAGRGDADEGGDRGRSPA</sequence>
<feature type="compositionally biased region" description="Low complexity" evidence="1">
    <location>
        <begin position="551"/>
        <end position="562"/>
    </location>
</feature>
<evidence type="ECO:0000256" key="1">
    <source>
        <dbReference type="SAM" id="MobiDB-lite"/>
    </source>
</evidence>
<keyword evidence="2" id="KW-0812">Transmembrane</keyword>
<dbReference type="InterPro" id="IPR024079">
    <property type="entry name" value="MetalloPept_cat_dom_sf"/>
</dbReference>
<feature type="transmembrane region" description="Helical" evidence="2">
    <location>
        <begin position="247"/>
        <end position="271"/>
    </location>
</feature>
<dbReference type="OrthoDB" id="10615481at2759"/>
<feature type="transmembrane region" description="Helical" evidence="2">
    <location>
        <begin position="348"/>
        <end position="368"/>
    </location>
</feature>
<dbReference type="EMBL" id="JAGTXO010000014">
    <property type="protein sequence ID" value="KAG8464052.1"/>
    <property type="molecule type" value="Genomic_DNA"/>
</dbReference>
<dbReference type="GO" id="GO:0008237">
    <property type="term" value="F:metallopeptidase activity"/>
    <property type="evidence" value="ECO:0007669"/>
    <property type="project" value="InterPro"/>
</dbReference>
<feature type="compositionally biased region" description="Basic and acidic residues" evidence="1">
    <location>
        <begin position="607"/>
        <end position="620"/>
    </location>
</feature>
<keyword evidence="2" id="KW-1133">Transmembrane helix</keyword>
<dbReference type="Gene3D" id="3.40.390.10">
    <property type="entry name" value="Collagenase (Catalytic Domain)"/>
    <property type="match status" value="1"/>
</dbReference>
<accession>A0A8J5XHG0</accession>
<organism evidence="3 4">
    <name type="scientific">Diacronema lutheri</name>
    <name type="common">Unicellular marine alga</name>
    <name type="synonym">Monochrysis lutheri</name>
    <dbReference type="NCBI Taxonomy" id="2081491"/>
    <lineage>
        <taxon>Eukaryota</taxon>
        <taxon>Haptista</taxon>
        <taxon>Haptophyta</taxon>
        <taxon>Pavlovophyceae</taxon>
        <taxon>Pavlovales</taxon>
        <taxon>Pavlovaceae</taxon>
        <taxon>Diacronema</taxon>
    </lineage>
</organism>
<proteinExistence type="predicted"/>
<dbReference type="AlphaFoldDB" id="A0A8J5XHG0"/>